<name>A0A6M9PQ37_9BURK</name>
<organism evidence="2 3">
    <name type="scientific">Polynucleobacter antarcticus</name>
    <dbReference type="NCBI Taxonomy" id="1743162"/>
    <lineage>
        <taxon>Bacteria</taxon>
        <taxon>Pseudomonadati</taxon>
        <taxon>Pseudomonadota</taxon>
        <taxon>Betaproteobacteria</taxon>
        <taxon>Burkholderiales</taxon>
        <taxon>Burkholderiaceae</taxon>
        <taxon>Polynucleobacter</taxon>
    </lineage>
</organism>
<feature type="region of interest" description="Disordered" evidence="1">
    <location>
        <begin position="91"/>
        <end position="114"/>
    </location>
</feature>
<feature type="compositionally biased region" description="Basic and acidic residues" evidence="1">
    <location>
        <begin position="95"/>
        <end position="114"/>
    </location>
</feature>
<dbReference type="EMBL" id="CP028941">
    <property type="protein sequence ID" value="QKM62699.1"/>
    <property type="molecule type" value="Genomic_DNA"/>
</dbReference>
<dbReference type="KEGG" id="pani:DCO16_06295"/>
<evidence type="ECO:0000256" key="1">
    <source>
        <dbReference type="SAM" id="MobiDB-lite"/>
    </source>
</evidence>
<dbReference type="RefSeq" id="WP_173942862.1">
    <property type="nucleotide sequence ID" value="NZ_CBCSCD010000001.1"/>
</dbReference>
<proteinExistence type="predicted"/>
<accession>A0A6M9PQ37</accession>
<protein>
    <submittedName>
        <fullName evidence="2">Uncharacterized protein</fullName>
    </submittedName>
</protein>
<reference evidence="2 3" key="1">
    <citation type="submission" date="2018-04" db="EMBL/GenBank/DDBJ databases">
        <title>Polynucleobacter sp. LimPoW16 genome.</title>
        <authorList>
            <person name="Hahn M.W."/>
        </authorList>
    </citation>
    <scope>NUCLEOTIDE SEQUENCE [LARGE SCALE GENOMIC DNA]</scope>
    <source>
        <strain evidence="2 3">LimPoW16</strain>
    </source>
</reference>
<dbReference type="Proteomes" id="UP000500806">
    <property type="component" value="Chromosome"/>
</dbReference>
<gene>
    <name evidence="2" type="ORF">DCO16_06295</name>
</gene>
<dbReference type="AlphaFoldDB" id="A0A6M9PQ37"/>
<sequence>MNQLFCKVGDLAVTVEAELPINIGNVVKIIGGIGYRQWSTFTAETFLWKVEVASSERPLIYENADGSIEEAFSGRVPDCYLRPIRPDELEWDQSASHDEPLPTDEAKEQEVEYV</sequence>
<keyword evidence="3" id="KW-1185">Reference proteome</keyword>
<evidence type="ECO:0000313" key="3">
    <source>
        <dbReference type="Proteomes" id="UP000500806"/>
    </source>
</evidence>
<evidence type="ECO:0000313" key="2">
    <source>
        <dbReference type="EMBL" id="QKM62699.1"/>
    </source>
</evidence>